<sequence length="245" mass="26601">MIPWLAAIDPFPALERALDAASDAPGLLAASADLTPARLECAYRSGIFPWYSAGQPVLWWSPDPRMVLRPAAFKVAPSLRKTLKAVLRDARWQVRVDVDFRAVMSACADTPREGQNGTWITPSIIAAYGALHAKGLAHSVETWYDGERVGGLYGVAIGAMFFGESMFAHRSDASKIALAALCAHLRRHAVELIDCQQNTAHLARLGGSEIDRAVFVRHLGRACAQPAIPWDFGKQTLADWLSAPG</sequence>
<evidence type="ECO:0000256" key="3">
    <source>
        <dbReference type="ARBA" id="ARBA00023315"/>
    </source>
</evidence>
<dbReference type="EMBL" id="JAPMXC010000002">
    <property type="protein sequence ID" value="MCY0387994.1"/>
    <property type="molecule type" value="Genomic_DNA"/>
</dbReference>
<dbReference type="InterPro" id="IPR016181">
    <property type="entry name" value="Acyl_CoA_acyltransferase"/>
</dbReference>
<dbReference type="Pfam" id="PF03588">
    <property type="entry name" value="Leu_Phe_trans"/>
    <property type="match status" value="1"/>
</dbReference>
<evidence type="ECO:0000256" key="1">
    <source>
        <dbReference type="ARBA" id="ARBA00022490"/>
    </source>
</evidence>
<dbReference type="Gene3D" id="3.40.630.70">
    <property type="entry name" value="Leucyl/phenylalanyl-tRNA-protein transferase, C-terminal domain"/>
    <property type="match status" value="1"/>
</dbReference>
<dbReference type="RefSeq" id="WP_267847859.1">
    <property type="nucleotide sequence ID" value="NZ_JAPMXC010000002.1"/>
</dbReference>
<dbReference type="InterPro" id="IPR004616">
    <property type="entry name" value="Leu/Phe-tRNA_Trfase"/>
</dbReference>
<accession>A0ABT3ZN95</accession>
<comment type="catalytic activity">
    <reaction evidence="4">
        <text>N-terminal L-lysyl-[protein] + L-leucyl-tRNA(Leu) = N-terminal L-leucyl-L-lysyl-[protein] + tRNA(Leu) + H(+)</text>
        <dbReference type="Rhea" id="RHEA:12340"/>
        <dbReference type="Rhea" id="RHEA-COMP:9613"/>
        <dbReference type="Rhea" id="RHEA-COMP:9622"/>
        <dbReference type="Rhea" id="RHEA-COMP:12670"/>
        <dbReference type="Rhea" id="RHEA-COMP:12671"/>
        <dbReference type="ChEBI" id="CHEBI:15378"/>
        <dbReference type="ChEBI" id="CHEBI:65249"/>
        <dbReference type="ChEBI" id="CHEBI:78442"/>
        <dbReference type="ChEBI" id="CHEBI:78494"/>
        <dbReference type="ChEBI" id="CHEBI:133043"/>
        <dbReference type="EC" id="2.3.2.6"/>
    </reaction>
</comment>
<protein>
    <recommendedName>
        <fullName evidence="4">Leucyl/phenylalanyl-tRNA--protein transferase</fullName>
        <ecNumber evidence="4">2.3.2.6</ecNumber>
    </recommendedName>
    <alternativeName>
        <fullName evidence="4">L/F-transferase</fullName>
    </alternativeName>
    <alternativeName>
        <fullName evidence="4">Leucyltransferase</fullName>
    </alternativeName>
    <alternativeName>
        <fullName evidence="4">Phenyalanyltransferase</fullName>
    </alternativeName>
</protein>
<dbReference type="EC" id="2.3.2.6" evidence="4"/>
<proteinExistence type="inferred from homology"/>
<dbReference type="PANTHER" id="PTHR30098">
    <property type="entry name" value="LEUCYL/PHENYLALANYL-TRNA--PROTEIN TRANSFERASE"/>
    <property type="match status" value="1"/>
</dbReference>
<comment type="similarity">
    <text evidence="4">Belongs to the L/F-transferase family.</text>
</comment>
<dbReference type="Proteomes" id="UP001082899">
    <property type="component" value="Unassembled WGS sequence"/>
</dbReference>
<gene>
    <name evidence="4 5" type="primary">aat</name>
    <name evidence="5" type="ORF">OVY01_12245</name>
</gene>
<comment type="catalytic activity">
    <reaction evidence="4">
        <text>L-phenylalanyl-tRNA(Phe) + an N-terminal L-alpha-aminoacyl-[protein] = an N-terminal L-phenylalanyl-L-alpha-aminoacyl-[protein] + tRNA(Phe)</text>
        <dbReference type="Rhea" id="RHEA:43632"/>
        <dbReference type="Rhea" id="RHEA-COMP:9668"/>
        <dbReference type="Rhea" id="RHEA-COMP:9699"/>
        <dbReference type="Rhea" id="RHEA-COMP:10636"/>
        <dbReference type="Rhea" id="RHEA-COMP:10637"/>
        <dbReference type="ChEBI" id="CHEBI:78442"/>
        <dbReference type="ChEBI" id="CHEBI:78531"/>
        <dbReference type="ChEBI" id="CHEBI:78597"/>
        <dbReference type="ChEBI" id="CHEBI:83561"/>
        <dbReference type="EC" id="2.3.2.6"/>
    </reaction>
</comment>
<comment type="catalytic activity">
    <reaction evidence="4">
        <text>N-terminal L-arginyl-[protein] + L-leucyl-tRNA(Leu) = N-terminal L-leucyl-L-arginyl-[protein] + tRNA(Leu) + H(+)</text>
        <dbReference type="Rhea" id="RHEA:50416"/>
        <dbReference type="Rhea" id="RHEA-COMP:9613"/>
        <dbReference type="Rhea" id="RHEA-COMP:9622"/>
        <dbReference type="Rhea" id="RHEA-COMP:12672"/>
        <dbReference type="Rhea" id="RHEA-COMP:12673"/>
        <dbReference type="ChEBI" id="CHEBI:15378"/>
        <dbReference type="ChEBI" id="CHEBI:64719"/>
        <dbReference type="ChEBI" id="CHEBI:78442"/>
        <dbReference type="ChEBI" id="CHEBI:78494"/>
        <dbReference type="ChEBI" id="CHEBI:133044"/>
        <dbReference type="EC" id="2.3.2.6"/>
    </reaction>
</comment>
<comment type="subcellular location">
    <subcellularLocation>
        <location evidence="4">Cytoplasm</location>
    </subcellularLocation>
</comment>
<dbReference type="InterPro" id="IPR042203">
    <property type="entry name" value="Leu/Phe-tRNA_Trfase_C"/>
</dbReference>
<evidence type="ECO:0000256" key="4">
    <source>
        <dbReference type="HAMAP-Rule" id="MF_00688"/>
    </source>
</evidence>
<comment type="caution">
    <text evidence="5">The sequence shown here is derived from an EMBL/GenBank/DDBJ whole genome shotgun (WGS) entry which is preliminary data.</text>
</comment>
<name>A0ABT3ZN95_9BURK</name>
<comment type="function">
    <text evidence="4">Functions in the N-end rule pathway of protein degradation where it conjugates Leu, Phe and, less efficiently, Met from aminoacyl-tRNAs to the N-termini of proteins containing an N-terminal arginine or lysine.</text>
</comment>
<keyword evidence="1 4" id="KW-0963">Cytoplasm</keyword>
<keyword evidence="6" id="KW-1185">Reference proteome</keyword>
<keyword evidence="3 4" id="KW-0012">Acyltransferase</keyword>
<evidence type="ECO:0000313" key="5">
    <source>
        <dbReference type="EMBL" id="MCY0387994.1"/>
    </source>
</evidence>
<reference evidence="5" key="1">
    <citation type="submission" date="2022-11" db="EMBL/GenBank/DDBJ databases">
        <title>Robbsia betulipollinis sp. nov., isolated from pollen of birch (Betula pendula).</title>
        <authorList>
            <person name="Shi H."/>
            <person name="Ambika Manirajan B."/>
            <person name="Ratering S."/>
            <person name="Geissler-Plaum R."/>
            <person name="Schnell S."/>
        </authorList>
    </citation>
    <scope>NUCLEOTIDE SEQUENCE</scope>
    <source>
        <strain evidence="5">Bb-Pol-6</strain>
    </source>
</reference>
<dbReference type="HAMAP" id="MF_00688">
    <property type="entry name" value="Leu_Phe_trans"/>
    <property type="match status" value="1"/>
</dbReference>
<dbReference type="NCBIfam" id="TIGR00667">
    <property type="entry name" value="aat"/>
    <property type="match status" value="1"/>
</dbReference>
<evidence type="ECO:0000313" key="6">
    <source>
        <dbReference type="Proteomes" id="UP001082899"/>
    </source>
</evidence>
<evidence type="ECO:0000256" key="2">
    <source>
        <dbReference type="ARBA" id="ARBA00022679"/>
    </source>
</evidence>
<dbReference type="InterPro" id="IPR042221">
    <property type="entry name" value="Leu/Phe-tRNA_Trfase_N"/>
</dbReference>
<dbReference type="Gene3D" id="3.30.70.3550">
    <property type="entry name" value="Leucyl/phenylalanyl-tRNA-protein transferase, N-terminal domain"/>
    <property type="match status" value="1"/>
</dbReference>
<dbReference type="GO" id="GO:0008914">
    <property type="term" value="F:leucyl-tRNA--protein transferase activity"/>
    <property type="evidence" value="ECO:0007669"/>
    <property type="project" value="UniProtKB-EC"/>
</dbReference>
<keyword evidence="2 4" id="KW-0808">Transferase</keyword>
<organism evidence="5 6">
    <name type="scientific">Robbsia betulipollinis</name>
    <dbReference type="NCBI Taxonomy" id="2981849"/>
    <lineage>
        <taxon>Bacteria</taxon>
        <taxon>Pseudomonadati</taxon>
        <taxon>Pseudomonadota</taxon>
        <taxon>Betaproteobacteria</taxon>
        <taxon>Burkholderiales</taxon>
        <taxon>Burkholderiaceae</taxon>
        <taxon>Robbsia</taxon>
    </lineage>
</organism>
<dbReference type="PANTHER" id="PTHR30098:SF2">
    <property type="entry name" value="LEUCYL_PHENYLALANYL-TRNA--PROTEIN TRANSFERASE"/>
    <property type="match status" value="1"/>
</dbReference>
<dbReference type="SUPFAM" id="SSF55729">
    <property type="entry name" value="Acyl-CoA N-acyltransferases (Nat)"/>
    <property type="match status" value="1"/>
</dbReference>